<proteinExistence type="predicted"/>
<sequence length="111" mass="13491">MQLNYFIEFDATDEWKKFRFPKQFGLIEYLLEDMEGFSEPIYLPYFQRVIDGVSERERIGGNMCWLEINKDTTLIEMEFIPDDVPNNQYFLTNDLIKIIRHWQVENKDKLL</sequence>
<keyword evidence="2" id="KW-1185">Reference proteome</keyword>
<dbReference type="AlphaFoldDB" id="A0A9C7LA44"/>
<gene>
    <name evidence="1" type="ORF">NEOCIP111885_01354</name>
</gene>
<dbReference type="EMBL" id="CAKJTG010000006">
    <property type="protein sequence ID" value="CAG9607662.1"/>
    <property type="molecule type" value="Genomic_DNA"/>
</dbReference>
<name>A0A9C7LA44_9BACI</name>
<evidence type="ECO:0000313" key="2">
    <source>
        <dbReference type="Proteomes" id="UP000789845"/>
    </source>
</evidence>
<reference evidence="1" key="1">
    <citation type="submission" date="2021-10" db="EMBL/GenBank/DDBJ databases">
        <authorList>
            <person name="Criscuolo A."/>
        </authorList>
    </citation>
    <scope>NUCLEOTIDE SEQUENCE</scope>
    <source>
        <strain evidence="1">CIP111885</strain>
    </source>
</reference>
<dbReference type="Proteomes" id="UP000789845">
    <property type="component" value="Unassembled WGS sequence"/>
</dbReference>
<comment type="caution">
    <text evidence="1">The sequence shown here is derived from an EMBL/GenBank/DDBJ whole genome shotgun (WGS) entry which is preliminary data.</text>
</comment>
<accession>A0A9C7LA44</accession>
<protein>
    <submittedName>
        <fullName evidence="1">Uncharacterized protein</fullName>
    </submittedName>
</protein>
<evidence type="ECO:0000313" key="1">
    <source>
        <dbReference type="EMBL" id="CAG9607662.1"/>
    </source>
</evidence>
<organism evidence="1 2">
    <name type="scientific">Pseudoneobacillus rhizosphaerae</name>
    <dbReference type="NCBI Taxonomy" id="2880968"/>
    <lineage>
        <taxon>Bacteria</taxon>
        <taxon>Bacillati</taxon>
        <taxon>Bacillota</taxon>
        <taxon>Bacilli</taxon>
        <taxon>Bacillales</taxon>
        <taxon>Bacillaceae</taxon>
        <taxon>Pseudoneobacillus</taxon>
    </lineage>
</organism>